<keyword evidence="4 8" id="KW-0812">Transmembrane</keyword>
<dbReference type="STRING" id="1921010.MMIC_P0564"/>
<dbReference type="RefSeq" id="WP_072658835.1">
    <property type="nucleotide sequence ID" value="NZ_BDFD01000003.1"/>
</dbReference>
<feature type="domain" description="TonB-dependent receptor-like beta-barrel" evidence="11">
    <location>
        <begin position="186"/>
        <end position="607"/>
    </location>
</feature>
<evidence type="ECO:0000256" key="2">
    <source>
        <dbReference type="ARBA" id="ARBA00022448"/>
    </source>
</evidence>
<keyword evidence="7 8" id="KW-0998">Cell outer membrane</keyword>
<keyword evidence="2 8" id="KW-0813">Transport</keyword>
<dbReference type="InterPro" id="IPR037066">
    <property type="entry name" value="Plug_dom_sf"/>
</dbReference>
<dbReference type="PANTHER" id="PTHR30069:SF27">
    <property type="entry name" value="BLL4766 PROTEIN"/>
    <property type="match status" value="1"/>
</dbReference>
<evidence type="ECO:0000256" key="6">
    <source>
        <dbReference type="ARBA" id="ARBA00023136"/>
    </source>
</evidence>
<dbReference type="EMBL" id="BDFD01000003">
    <property type="protein sequence ID" value="GAV19615.1"/>
    <property type="molecule type" value="Genomic_DNA"/>
</dbReference>
<feature type="domain" description="TonB-dependent receptor plug" evidence="12">
    <location>
        <begin position="43"/>
        <end position="150"/>
    </location>
</feature>
<dbReference type="OrthoDB" id="9763670at2"/>
<accession>A0A1L8CL50</accession>
<dbReference type="InterPro" id="IPR036942">
    <property type="entry name" value="Beta-barrel_TonB_sf"/>
</dbReference>
<dbReference type="Gene3D" id="2.170.130.10">
    <property type="entry name" value="TonB-dependent receptor, plug domain"/>
    <property type="match status" value="1"/>
</dbReference>
<dbReference type="CDD" id="cd01347">
    <property type="entry name" value="ligand_gated_channel"/>
    <property type="match status" value="1"/>
</dbReference>
<dbReference type="PROSITE" id="PS52016">
    <property type="entry name" value="TONB_DEPENDENT_REC_3"/>
    <property type="match status" value="1"/>
</dbReference>
<evidence type="ECO:0000256" key="1">
    <source>
        <dbReference type="ARBA" id="ARBA00004571"/>
    </source>
</evidence>
<feature type="signal peptide" evidence="10">
    <location>
        <begin position="1"/>
        <end position="22"/>
    </location>
</feature>
<gene>
    <name evidence="13" type="ORF">MMIC_P0564</name>
</gene>
<dbReference type="Gene3D" id="2.40.170.20">
    <property type="entry name" value="TonB-dependent receptor, beta-barrel domain"/>
    <property type="match status" value="1"/>
</dbReference>
<evidence type="ECO:0000256" key="9">
    <source>
        <dbReference type="RuleBase" id="RU003357"/>
    </source>
</evidence>
<comment type="similarity">
    <text evidence="8 9">Belongs to the TonB-dependent receptor family.</text>
</comment>
<dbReference type="GO" id="GO:0015344">
    <property type="term" value="F:siderophore uptake transmembrane transporter activity"/>
    <property type="evidence" value="ECO:0007669"/>
    <property type="project" value="TreeGrafter"/>
</dbReference>
<comment type="caution">
    <text evidence="13">The sequence shown here is derived from an EMBL/GenBank/DDBJ whole genome shotgun (WGS) entry which is preliminary data.</text>
</comment>
<dbReference type="GO" id="GO:0009279">
    <property type="term" value="C:cell outer membrane"/>
    <property type="evidence" value="ECO:0007669"/>
    <property type="project" value="UniProtKB-SubCell"/>
</dbReference>
<dbReference type="InterPro" id="IPR012910">
    <property type="entry name" value="Plug_dom"/>
</dbReference>
<evidence type="ECO:0000256" key="10">
    <source>
        <dbReference type="SAM" id="SignalP"/>
    </source>
</evidence>
<dbReference type="Pfam" id="PF00593">
    <property type="entry name" value="TonB_dep_Rec_b-barrel"/>
    <property type="match status" value="1"/>
</dbReference>
<evidence type="ECO:0000259" key="12">
    <source>
        <dbReference type="Pfam" id="PF07715"/>
    </source>
</evidence>
<evidence type="ECO:0000259" key="11">
    <source>
        <dbReference type="Pfam" id="PF00593"/>
    </source>
</evidence>
<reference evidence="13 14" key="1">
    <citation type="journal article" date="2017" name="Arch. Microbiol.">
        <title>Mariprofundus micogutta sp. nov., a novel iron-oxidizing zetaproteobacterium isolated from a deep-sea hydrothermal field at the Bayonnaise knoll of the Izu-Ogasawara arc, and a description of Mariprofundales ord. nov. and Zetaproteobacteria classis nov.</title>
        <authorList>
            <person name="Makita H."/>
            <person name="Tanaka E."/>
            <person name="Mitsunobu S."/>
            <person name="Miyazaki M."/>
            <person name="Nunoura T."/>
            <person name="Uematsu K."/>
            <person name="Takaki Y."/>
            <person name="Nishi S."/>
            <person name="Shimamura S."/>
            <person name="Takai K."/>
        </authorList>
    </citation>
    <scope>NUCLEOTIDE SEQUENCE [LARGE SCALE GENOMIC DNA]</scope>
    <source>
        <strain evidence="13 14">ET2</strain>
    </source>
</reference>
<organism evidence="13 14">
    <name type="scientific">Mariprofundus micogutta</name>
    <dbReference type="NCBI Taxonomy" id="1921010"/>
    <lineage>
        <taxon>Bacteria</taxon>
        <taxon>Pseudomonadati</taxon>
        <taxon>Pseudomonadota</taxon>
        <taxon>Candidatius Mariprofundia</taxon>
        <taxon>Mariprofundales</taxon>
        <taxon>Mariprofundaceae</taxon>
        <taxon>Mariprofundus</taxon>
    </lineage>
</organism>
<evidence type="ECO:0000313" key="14">
    <source>
        <dbReference type="Proteomes" id="UP000231632"/>
    </source>
</evidence>
<keyword evidence="5 9" id="KW-0798">TonB box</keyword>
<evidence type="ECO:0000256" key="8">
    <source>
        <dbReference type="PROSITE-ProRule" id="PRU01360"/>
    </source>
</evidence>
<evidence type="ECO:0000256" key="3">
    <source>
        <dbReference type="ARBA" id="ARBA00022452"/>
    </source>
</evidence>
<evidence type="ECO:0000256" key="5">
    <source>
        <dbReference type="ARBA" id="ARBA00023077"/>
    </source>
</evidence>
<evidence type="ECO:0000313" key="13">
    <source>
        <dbReference type="EMBL" id="GAV19615.1"/>
    </source>
</evidence>
<dbReference type="SUPFAM" id="SSF56935">
    <property type="entry name" value="Porins"/>
    <property type="match status" value="1"/>
</dbReference>
<dbReference type="Pfam" id="PF07715">
    <property type="entry name" value="Plug"/>
    <property type="match status" value="1"/>
</dbReference>
<keyword evidence="14" id="KW-1185">Reference proteome</keyword>
<keyword evidence="6 8" id="KW-0472">Membrane</keyword>
<dbReference type="Proteomes" id="UP000231632">
    <property type="component" value="Unassembled WGS sequence"/>
</dbReference>
<comment type="subcellular location">
    <subcellularLocation>
        <location evidence="1 8">Cell outer membrane</location>
        <topology evidence="1 8">Multi-pass membrane protein</topology>
    </subcellularLocation>
</comment>
<dbReference type="InterPro" id="IPR000531">
    <property type="entry name" value="Beta-barrel_TonB"/>
</dbReference>
<keyword evidence="10" id="KW-0732">Signal</keyword>
<dbReference type="GO" id="GO:0044718">
    <property type="term" value="P:siderophore transmembrane transport"/>
    <property type="evidence" value="ECO:0007669"/>
    <property type="project" value="TreeGrafter"/>
</dbReference>
<dbReference type="PANTHER" id="PTHR30069">
    <property type="entry name" value="TONB-DEPENDENT OUTER MEMBRANE RECEPTOR"/>
    <property type="match status" value="1"/>
</dbReference>
<dbReference type="InterPro" id="IPR039426">
    <property type="entry name" value="TonB-dep_rcpt-like"/>
</dbReference>
<dbReference type="AlphaFoldDB" id="A0A1L8CL50"/>
<keyword evidence="3 8" id="KW-1134">Transmembrane beta strand</keyword>
<evidence type="ECO:0000256" key="4">
    <source>
        <dbReference type="ARBA" id="ARBA00022692"/>
    </source>
</evidence>
<feature type="chain" id="PRO_5012792615" evidence="10">
    <location>
        <begin position="23"/>
        <end position="643"/>
    </location>
</feature>
<name>A0A1L8CL50_9PROT</name>
<sequence length="643" mass="69716">MKQKHILWLAACMAAMPTTGIAQTQDLGQLDVTSSRIESPSIQSSKPVTIISREEIEASHAVNVADLFKGQAGITVRDTSGVGAKAVIDLGGFGDSAASNKVVLIDGRRISNPDLAEADWTQIPIDQIERIEILHGAGSVLYGDGAVGGVINIITRIPESGGQIALGGGSFGSQNGKARIGADTGKVRLEANFSGQKTDGYRDNSKYERYDAGARFEADISDNIMWYGSGNHHTDRFGLPGALTQAQIDTNPKQTLKPDDYGSTTDDFINSGLLINAGPVELDLPASFRRRDSSAHFGGLFPFDSTSVLRTVSIRPKMTVSHEHADFNSQLIAGADIDKVKGTVAGLDAKRDRSGYYAQFTVSDSDSNYVVSGGFRSEKVNDALIDGTSTASNRLNAYDIGTSIGFGDFRLRLNHNRSIRLPRLDERTEYLFPTFAPNFRADLLPQTGMHYNAALRYEAESAWLEVSYQHAKLKHEIYLDPTIGFFGTNSNYVDPTLHRVLTIAGFWHAHDFAQISANFTQVRATFQGGAFSGNHIPGVPQSRFGLNLKSDWSEAFSTTLHSTYVGASHLINDQLNSRPKLAAYFLVDAAASYRWQGVEVFVRVDNLTNKKYISTGAVSPSAGTFGLYPAATISIHGGVSYNF</sequence>
<evidence type="ECO:0000256" key="7">
    <source>
        <dbReference type="ARBA" id="ARBA00023237"/>
    </source>
</evidence>
<proteinExistence type="inferred from homology"/>
<protein>
    <submittedName>
        <fullName evidence="13">Vitamin B12 transporter</fullName>
    </submittedName>
</protein>